<organism evidence="1">
    <name type="scientific">marine sediment metagenome</name>
    <dbReference type="NCBI Taxonomy" id="412755"/>
    <lineage>
        <taxon>unclassified sequences</taxon>
        <taxon>metagenomes</taxon>
        <taxon>ecological metagenomes</taxon>
    </lineage>
</organism>
<sequence>MGDQVMYVCVICLTDSEYFEDGECEGAGFYEIPGDDITCPCCGHIVGDSV</sequence>
<reference evidence="1" key="1">
    <citation type="journal article" date="2015" name="Nature">
        <title>Complex archaea that bridge the gap between prokaryotes and eukaryotes.</title>
        <authorList>
            <person name="Spang A."/>
            <person name="Saw J.H."/>
            <person name="Jorgensen S.L."/>
            <person name="Zaremba-Niedzwiedzka K."/>
            <person name="Martijn J."/>
            <person name="Lind A.E."/>
            <person name="van Eijk R."/>
            <person name="Schleper C."/>
            <person name="Guy L."/>
            <person name="Ettema T.J."/>
        </authorList>
    </citation>
    <scope>NUCLEOTIDE SEQUENCE</scope>
</reference>
<dbReference type="AlphaFoldDB" id="A0A0F9HCS6"/>
<comment type="caution">
    <text evidence="1">The sequence shown here is derived from an EMBL/GenBank/DDBJ whole genome shotgun (WGS) entry which is preliminary data.</text>
</comment>
<protein>
    <submittedName>
        <fullName evidence="1">Uncharacterized protein</fullName>
    </submittedName>
</protein>
<name>A0A0F9HCS6_9ZZZZ</name>
<proteinExistence type="predicted"/>
<dbReference type="EMBL" id="LAZR01015440">
    <property type="protein sequence ID" value="KKM13166.1"/>
    <property type="molecule type" value="Genomic_DNA"/>
</dbReference>
<evidence type="ECO:0000313" key="1">
    <source>
        <dbReference type="EMBL" id="KKM13166.1"/>
    </source>
</evidence>
<accession>A0A0F9HCS6</accession>
<gene>
    <name evidence="1" type="ORF">LCGC14_1719020</name>
</gene>